<proteinExistence type="predicted"/>
<dbReference type="AlphaFoldDB" id="A0A7J0BIP4"/>
<gene>
    <name evidence="1" type="ORF">DSM101010T_14760</name>
</gene>
<accession>A0A7J0BIP4</accession>
<dbReference type="Proteomes" id="UP000503840">
    <property type="component" value="Unassembled WGS sequence"/>
</dbReference>
<protein>
    <submittedName>
        <fullName evidence="1">Uncharacterized protein</fullName>
    </submittedName>
</protein>
<sequence>MEPAHASGQQPRIVYIPARVHTATLHPANGPAKPVKQFELTGYDGQAIQTDQLSWSSNTKRTG</sequence>
<comment type="caution">
    <text evidence="1">The sequence shown here is derived from an EMBL/GenBank/DDBJ whole genome shotgun (WGS) entry which is preliminary data.</text>
</comment>
<reference evidence="1 2" key="1">
    <citation type="submission" date="2020-05" db="EMBL/GenBank/DDBJ databases">
        <title>Draft genome sequence of Desulfovibrio sp. strain HN2T.</title>
        <authorList>
            <person name="Ueno A."/>
            <person name="Tamazawa S."/>
            <person name="Tamamura S."/>
            <person name="Murakami T."/>
            <person name="Kiyama T."/>
            <person name="Inomata H."/>
            <person name="Amano Y."/>
            <person name="Miyakawa K."/>
            <person name="Tamaki H."/>
            <person name="Naganuma T."/>
            <person name="Kaneko K."/>
        </authorList>
    </citation>
    <scope>NUCLEOTIDE SEQUENCE [LARGE SCALE GENOMIC DNA]</scope>
    <source>
        <strain evidence="1 2">HN2</strain>
    </source>
</reference>
<dbReference type="EMBL" id="BLVO01000013">
    <property type="protein sequence ID" value="GFM33111.1"/>
    <property type="molecule type" value="Genomic_DNA"/>
</dbReference>
<organism evidence="1 2">
    <name type="scientific">Desulfovibrio subterraneus</name>
    <dbReference type="NCBI Taxonomy" id="2718620"/>
    <lineage>
        <taxon>Bacteria</taxon>
        <taxon>Pseudomonadati</taxon>
        <taxon>Thermodesulfobacteriota</taxon>
        <taxon>Desulfovibrionia</taxon>
        <taxon>Desulfovibrionales</taxon>
        <taxon>Desulfovibrionaceae</taxon>
        <taxon>Desulfovibrio</taxon>
    </lineage>
</organism>
<name>A0A7J0BIP4_9BACT</name>
<evidence type="ECO:0000313" key="2">
    <source>
        <dbReference type="Proteomes" id="UP000503840"/>
    </source>
</evidence>
<evidence type="ECO:0000313" key="1">
    <source>
        <dbReference type="EMBL" id="GFM33111.1"/>
    </source>
</evidence>
<keyword evidence="2" id="KW-1185">Reference proteome</keyword>